<dbReference type="CDD" id="cd02440">
    <property type="entry name" value="AdoMet_MTases"/>
    <property type="match status" value="1"/>
</dbReference>
<keyword evidence="4" id="KW-0489">Methyltransferase</keyword>
<dbReference type="SUPFAM" id="SSF53335">
    <property type="entry name" value="S-adenosyl-L-methionine-dependent methyltransferases"/>
    <property type="match status" value="1"/>
</dbReference>
<dbReference type="NCBIfam" id="TIGR00452">
    <property type="entry name" value="tRNA 5-methoxyuridine(34)/uridine 5-oxyacetic acid(34) synthase CmoB"/>
    <property type="match status" value="1"/>
</dbReference>
<comment type="caution">
    <text evidence="3">Lacks conserved residue(s) required for the propagation of feature annotation.</text>
</comment>
<feature type="binding site" evidence="3">
    <location>
        <position position="108"/>
    </location>
    <ligand>
        <name>carboxy-S-adenosyl-L-methionine</name>
        <dbReference type="ChEBI" id="CHEBI:134278"/>
    </ligand>
</feature>
<gene>
    <name evidence="3 4" type="primary">cmoB</name>
    <name evidence="4" type="ORF">ERCIKOCA2762_488</name>
</gene>
<name>A0A451DAA5_9GAMM</name>
<evidence type="ECO:0000256" key="2">
    <source>
        <dbReference type="ARBA" id="ARBA00022694"/>
    </source>
</evidence>
<reference evidence="4 5" key="1">
    <citation type="submission" date="2019-02" db="EMBL/GenBank/DDBJ databases">
        <authorList>
            <person name="Manzano-Marin A."/>
            <person name="Manzano-Marin A."/>
        </authorList>
    </citation>
    <scope>NUCLEOTIDE SEQUENCE [LARGE SCALE GENOMIC DNA]</scope>
    <source>
        <strain evidence="4 5">ErCikochiana</strain>
    </source>
</reference>
<comment type="subunit">
    <text evidence="3">Homotetramer.</text>
</comment>
<organism evidence="4 5">
    <name type="scientific">Candidatus Erwinia haradaeae</name>
    <dbReference type="NCBI Taxonomy" id="1922217"/>
    <lineage>
        <taxon>Bacteria</taxon>
        <taxon>Pseudomonadati</taxon>
        <taxon>Pseudomonadota</taxon>
        <taxon>Gammaproteobacteria</taxon>
        <taxon>Enterobacterales</taxon>
        <taxon>Erwiniaceae</taxon>
        <taxon>Erwinia</taxon>
    </lineage>
</organism>
<dbReference type="InterPro" id="IPR029063">
    <property type="entry name" value="SAM-dependent_MTases_sf"/>
</dbReference>
<feature type="binding site" evidence="3">
    <location>
        <position position="103"/>
    </location>
    <ligand>
        <name>carboxy-S-adenosyl-L-methionine</name>
        <dbReference type="ChEBI" id="CHEBI:134278"/>
    </ligand>
</feature>
<dbReference type="EC" id="2.5.1.-" evidence="3"/>
<comment type="catalytic activity">
    <reaction evidence="3">
        <text>carboxy-S-adenosyl-L-methionine + 5-hydroxyuridine(34) in tRNA = 5-carboxymethoxyuridine(34) in tRNA + S-adenosyl-L-homocysteine + H(+)</text>
        <dbReference type="Rhea" id="RHEA:52848"/>
        <dbReference type="Rhea" id="RHEA-COMP:13381"/>
        <dbReference type="Rhea" id="RHEA-COMP:13383"/>
        <dbReference type="ChEBI" id="CHEBI:15378"/>
        <dbReference type="ChEBI" id="CHEBI:57856"/>
        <dbReference type="ChEBI" id="CHEBI:134278"/>
        <dbReference type="ChEBI" id="CHEBI:136877"/>
        <dbReference type="ChEBI" id="CHEBI:136879"/>
    </reaction>
</comment>
<dbReference type="Pfam" id="PF08003">
    <property type="entry name" value="Methyltransf_9"/>
    <property type="match status" value="1"/>
</dbReference>
<dbReference type="GO" id="GO:0002098">
    <property type="term" value="P:tRNA wobble uridine modification"/>
    <property type="evidence" value="ECO:0007669"/>
    <property type="project" value="InterPro"/>
</dbReference>
<dbReference type="PANTHER" id="PTHR43861">
    <property type="entry name" value="TRANS-ACONITATE 2-METHYLTRANSFERASE-RELATED"/>
    <property type="match status" value="1"/>
</dbReference>
<dbReference type="HAMAP" id="MF_01590">
    <property type="entry name" value="tRNA_carboxymethyltr_CmoB"/>
    <property type="match status" value="1"/>
</dbReference>
<comment type="function">
    <text evidence="3">Catalyzes carboxymethyl transfer from carboxy-S-adenosyl-L-methionine (Cx-SAM) to 5-hydroxyuridine (ho5U) to form 5-carboxymethoxyuridine (cmo5U) at position 34 in tRNAs.</text>
</comment>
<evidence type="ECO:0000313" key="5">
    <source>
        <dbReference type="Proteomes" id="UP000294368"/>
    </source>
</evidence>
<dbReference type="EMBL" id="LR217715">
    <property type="protein sequence ID" value="VFP83246.1"/>
    <property type="molecule type" value="Genomic_DNA"/>
</dbReference>
<dbReference type="NCBIfam" id="NF011650">
    <property type="entry name" value="PRK15068.1"/>
    <property type="match status" value="1"/>
</dbReference>
<evidence type="ECO:0000256" key="1">
    <source>
        <dbReference type="ARBA" id="ARBA00022679"/>
    </source>
</evidence>
<dbReference type="PANTHER" id="PTHR43861:SF3">
    <property type="entry name" value="PUTATIVE (AFU_ORTHOLOGUE AFUA_2G14390)-RELATED"/>
    <property type="match status" value="1"/>
</dbReference>
<dbReference type="GO" id="GO:0016765">
    <property type="term" value="F:transferase activity, transferring alkyl or aryl (other than methyl) groups"/>
    <property type="evidence" value="ECO:0007669"/>
    <property type="project" value="UniProtKB-UniRule"/>
</dbReference>
<feature type="binding site" evidence="3">
    <location>
        <position position="313"/>
    </location>
    <ligand>
        <name>carboxy-S-adenosyl-L-methionine</name>
        <dbReference type="ChEBI" id="CHEBI:134278"/>
    </ligand>
</feature>
<comment type="similarity">
    <text evidence="3">Belongs to the class I-like SAM-binding methyltransferase superfamily. CmoB family.</text>
</comment>
<dbReference type="InterPro" id="IPR027555">
    <property type="entry name" value="Mo5U34_MeTrfas-like"/>
</dbReference>
<sequence>MDFSHFYHIVAKSPLQHWLETLPALIASWQHQMLSKNYQLLERAVQNLPSLTPEFLDLLHGVVADHTQITVRQRAGMEKLLRILMPWRKGPFVLYGITIDSEWRSELKWERVLPHISPLSGRIVLDVGCSSGYYMWRILGHGAHLVVGVDPVPIFLYQFEAVRKLLGNDQRAHVIPLSIEQIPALHAFDTIFSMGILCHRRSPLDHLCQLRSQLVRGGELVLETLVIQGDAQRVLVPQKSYAKMRNIYFIPSSQALKNWIEKCGFCNVRIVNHSITTVDEQRCTNWMPRESLSSFLDQKDSTKTIEGYPAPQRAVFIATAFA</sequence>
<feature type="binding site" evidence="3">
    <location>
        <position position="194"/>
    </location>
    <ligand>
        <name>carboxy-S-adenosyl-L-methionine</name>
        <dbReference type="ChEBI" id="CHEBI:134278"/>
    </ligand>
</feature>
<keyword evidence="2 3" id="KW-0819">tRNA processing</keyword>
<dbReference type="InterPro" id="IPR010017">
    <property type="entry name" value="CmoB"/>
</dbReference>
<evidence type="ECO:0000256" key="3">
    <source>
        <dbReference type="HAMAP-Rule" id="MF_01590"/>
    </source>
</evidence>
<proteinExistence type="inferred from homology"/>
<dbReference type="Proteomes" id="UP000294368">
    <property type="component" value="Chromosome"/>
</dbReference>
<protein>
    <recommendedName>
        <fullName evidence="3">tRNA U34 carboxymethyltransferase</fullName>
        <ecNumber evidence="3">2.5.1.-</ecNumber>
    </recommendedName>
</protein>
<accession>A0A451DAA5</accession>
<feature type="binding site" evidence="3">
    <location>
        <position position="89"/>
    </location>
    <ligand>
        <name>carboxy-S-adenosyl-L-methionine</name>
        <dbReference type="ChEBI" id="CHEBI:134278"/>
    </ligand>
</feature>
<feature type="binding site" evidence="3">
    <location>
        <position position="128"/>
    </location>
    <ligand>
        <name>carboxy-S-adenosyl-L-methionine</name>
        <dbReference type="ChEBI" id="CHEBI:134278"/>
    </ligand>
</feature>
<dbReference type="AlphaFoldDB" id="A0A451DAA5"/>
<evidence type="ECO:0000313" key="4">
    <source>
        <dbReference type="EMBL" id="VFP83246.1"/>
    </source>
</evidence>
<dbReference type="GO" id="GO:0008168">
    <property type="term" value="F:methyltransferase activity"/>
    <property type="evidence" value="ECO:0007669"/>
    <property type="project" value="UniProtKB-KW"/>
</dbReference>
<keyword evidence="1 3" id="KW-0808">Transferase</keyword>
<dbReference type="GO" id="GO:0032259">
    <property type="term" value="P:methylation"/>
    <property type="evidence" value="ECO:0007669"/>
    <property type="project" value="UniProtKB-KW"/>
</dbReference>
<dbReference type="Gene3D" id="3.40.50.150">
    <property type="entry name" value="Vaccinia Virus protein VP39"/>
    <property type="match status" value="1"/>
</dbReference>
<feature type="binding site" evidence="3">
    <location>
        <begin position="179"/>
        <end position="180"/>
    </location>
    <ligand>
        <name>carboxy-S-adenosyl-L-methionine</name>
        <dbReference type="ChEBI" id="CHEBI:134278"/>
    </ligand>
</feature>